<dbReference type="SUPFAM" id="SSF109604">
    <property type="entry name" value="HD-domain/PDEase-like"/>
    <property type="match status" value="1"/>
</dbReference>
<dbReference type="InterPro" id="IPR037522">
    <property type="entry name" value="HD_GYP_dom"/>
</dbReference>
<dbReference type="EMBL" id="LIZX01000024">
    <property type="protein sequence ID" value="KPJ69450.1"/>
    <property type="molecule type" value="Genomic_DNA"/>
</dbReference>
<reference evidence="2 3" key="1">
    <citation type="journal article" date="2015" name="Microbiome">
        <title>Genomic resolution of linkages in carbon, nitrogen, and sulfur cycling among widespread estuary sediment bacteria.</title>
        <authorList>
            <person name="Baker B.J."/>
            <person name="Lazar C.S."/>
            <person name="Teske A.P."/>
            <person name="Dick G.J."/>
        </authorList>
    </citation>
    <scope>NUCLEOTIDE SEQUENCE [LARGE SCALE GENOMIC DNA]</scope>
    <source>
        <strain evidence="2">DG_54_3</strain>
    </source>
</reference>
<evidence type="ECO:0000313" key="3">
    <source>
        <dbReference type="Proteomes" id="UP000051861"/>
    </source>
</evidence>
<dbReference type="PANTHER" id="PTHR43155:SF2">
    <property type="entry name" value="CYCLIC DI-GMP PHOSPHODIESTERASE PA4108"/>
    <property type="match status" value="1"/>
</dbReference>
<dbReference type="CDD" id="cd00077">
    <property type="entry name" value="HDc"/>
    <property type="match status" value="1"/>
</dbReference>
<gene>
    <name evidence="2" type="ORF">AMJ44_03775</name>
</gene>
<accession>A0A0S7Y4C4</accession>
<name>A0A0S7Y4C4_UNCSA</name>
<sequence>MVKLSEIIGKPEKEKPKRRLGLISEVIKTKKEEESFPGIKKIYEEAIHHLRSIMNDLKEGKTVEGRKVVNLAEKIIESLGINKNVLISFVNNFILYEGNEDYLYQHSLNASILATNLGSARGYQKTKLADLCASTLLHDIGILKVPREILMKPSILTKEENDLIKKHPAYGLELLKKIKNPPESAAAVIYEHHERIDGTGYPEGKTGEEISEYAKIVAIVEVYEAITHPRPYHRNIPYEGARIIVQEARTSFEPEFVKLFLNYITPYPPGSLVLLNNNEVGRVVYINEGLPLRPIVEITYDSEGKPAEKQKRIDLSKSPVLNIKRAVDKSSL</sequence>
<proteinExistence type="predicted"/>
<dbReference type="Gene3D" id="1.10.3210.10">
    <property type="entry name" value="Hypothetical protein af1432"/>
    <property type="match status" value="1"/>
</dbReference>
<dbReference type="PROSITE" id="PS51832">
    <property type="entry name" value="HD_GYP"/>
    <property type="match status" value="1"/>
</dbReference>
<dbReference type="SMART" id="SM00471">
    <property type="entry name" value="HDc"/>
    <property type="match status" value="1"/>
</dbReference>
<dbReference type="Pfam" id="PF13487">
    <property type="entry name" value="HD_5"/>
    <property type="match status" value="1"/>
</dbReference>
<organism evidence="2 3">
    <name type="scientific">candidate division WOR-1 bacterium DG_54_3</name>
    <dbReference type="NCBI Taxonomy" id="1703775"/>
    <lineage>
        <taxon>Bacteria</taxon>
        <taxon>Bacillati</taxon>
        <taxon>Saganbacteria</taxon>
    </lineage>
</organism>
<dbReference type="AlphaFoldDB" id="A0A0S7Y4C4"/>
<dbReference type="PANTHER" id="PTHR43155">
    <property type="entry name" value="CYCLIC DI-GMP PHOSPHODIESTERASE PA4108-RELATED"/>
    <property type="match status" value="1"/>
</dbReference>
<protein>
    <recommendedName>
        <fullName evidence="1">HD-GYP domain-containing protein</fullName>
    </recommendedName>
</protein>
<evidence type="ECO:0000259" key="1">
    <source>
        <dbReference type="PROSITE" id="PS51832"/>
    </source>
</evidence>
<dbReference type="Proteomes" id="UP000051861">
    <property type="component" value="Unassembled WGS sequence"/>
</dbReference>
<evidence type="ECO:0000313" key="2">
    <source>
        <dbReference type="EMBL" id="KPJ69450.1"/>
    </source>
</evidence>
<dbReference type="InterPro" id="IPR003607">
    <property type="entry name" value="HD/PDEase_dom"/>
</dbReference>
<comment type="caution">
    <text evidence="2">The sequence shown here is derived from an EMBL/GenBank/DDBJ whole genome shotgun (WGS) entry which is preliminary data.</text>
</comment>
<feature type="domain" description="HD-GYP" evidence="1">
    <location>
        <begin position="81"/>
        <end position="276"/>
    </location>
</feature>